<dbReference type="NCBIfam" id="TIGR01409">
    <property type="entry name" value="TAT_signal_seq"/>
    <property type="match status" value="1"/>
</dbReference>
<organism evidence="3 4">
    <name type="scientific">Streptomyces ipomoeae 91-03</name>
    <dbReference type="NCBI Taxonomy" id="698759"/>
    <lineage>
        <taxon>Bacteria</taxon>
        <taxon>Bacillati</taxon>
        <taxon>Actinomycetota</taxon>
        <taxon>Actinomycetes</taxon>
        <taxon>Kitasatosporales</taxon>
        <taxon>Streptomycetaceae</taxon>
        <taxon>Streptomyces</taxon>
    </lineage>
</organism>
<dbReference type="PROSITE" id="PS51318">
    <property type="entry name" value="TAT"/>
    <property type="match status" value="1"/>
</dbReference>
<evidence type="ECO:0000256" key="2">
    <source>
        <dbReference type="SAM" id="SignalP"/>
    </source>
</evidence>
<evidence type="ECO:0000313" key="4">
    <source>
        <dbReference type="Proteomes" id="UP000010411"/>
    </source>
</evidence>
<dbReference type="Proteomes" id="UP000010411">
    <property type="component" value="Unassembled WGS sequence"/>
</dbReference>
<feature type="chain" id="PRO_5003952158" evidence="2">
    <location>
        <begin position="40"/>
        <end position="140"/>
    </location>
</feature>
<proteinExistence type="predicted"/>
<feature type="region of interest" description="Disordered" evidence="1">
    <location>
        <begin position="36"/>
        <end position="75"/>
    </location>
</feature>
<keyword evidence="4" id="KW-1185">Reference proteome</keyword>
<evidence type="ECO:0000313" key="3">
    <source>
        <dbReference type="EMBL" id="EKX68378.1"/>
    </source>
</evidence>
<dbReference type="InterPro" id="IPR019546">
    <property type="entry name" value="TAT_signal_bac_arc"/>
</dbReference>
<evidence type="ECO:0000256" key="1">
    <source>
        <dbReference type="SAM" id="MobiDB-lite"/>
    </source>
</evidence>
<dbReference type="InterPro" id="IPR006311">
    <property type="entry name" value="TAT_signal"/>
</dbReference>
<protein>
    <submittedName>
        <fullName evidence="3">Tat pathway signal sequence domain protein</fullName>
    </submittedName>
</protein>
<keyword evidence="2" id="KW-0732">Signal</keyword>
<reference evidence="3 4" key="1">
    <citation type="submission" date="2012-11" db="EMBL/GenBank/DDBJ databases">
        <authorList>
            <person name="Huguet-Tapia J.C."/>
            <person name="Durkin A.S."/>
            <person name="Pettis G.S."/>
            <person name="Badger J.H."/>
        </authorList>
    </citation>
    <scope>NUCLEOTIDE SEQUENCE [LARGE SCALE GENOMIC DNA]</scope>
    <source>
        <strain evidence="3 4">91-03</strain>
    </source>
</reference>
<accession>L1L6Y1</accession>
<feature type="compositionally biased region" description="Low complexity" evidence="1">
    <location>
        <begin position="36"/>
        <end position="59"/>
    </location>
</feature>
<gene>
    <name evidence="3" type="ORF">STRIP9103_01149</name>
</gene>
<feature type="signal peptide" evidence="2">
    <location>
        <begin position="1"/>
        <end position="39"/>
    </location>
</feature>
<dbReference type="PATRIC" id="fig|698759.3.peg.1078"/>
<sequence>MTTEHRGGRMSSLSRRSLLGYSGTAAAGAVLASSGTAQAAETATADTSASTAAASDTAAVEFPPGTEFSGNSGLSVPEEDAYYYLKIGFTVEISSINGDTAPAENNVTPAEIANALSEFAVSKGWPPITFSGRPAPVAIN</sequence>
<dbReference type="AlphaFoldDB" id="L1L6Y1"/>
<dbReference type="EMBL" id="AEJC01000083">
    <property type="protein sequence ID" value="EKX68378.1"/>
    <property type="molecule type" value="Genomic_DNA"/>
</dbReference>
<name>L1L6Y1_9ACTN</name>
<comment type="caution">
    <text evidence="3">The sequence shown here is derived from an EMBL/GenBank/DDBJ whole genome shotgun (WGS) entry which is preliminary data.</text>
</comment>